<dbReference type="InterPro" id="IPR016040">
    <property type="entry name" value="NAD(P)-bd_dom"/>
</dbReference>
<sequence>MIAVTAATGHLGHLVVDSLLERGVAPERIVAAVRTPAKAVDLAERGVVVREADYSRPETLATALDGVDVLLLVSGSEVGQRVQQHANVVEAARAAGVRHLVYTSAPQATTSALVLAPEHKATEELIAASGLPATILRNGWYTENYLGVVEQARETGVVLGSVGEGLVASASRRDYAEAAAVVLAAADVDPSFEGGVRELSGDVAWDHPFLAATIAEIVGREVVYQDVTPEVHTQVLLDAGLDEGTAGFVVALDGNTRDGLLAATSDELSRLIGRPTTPLAEGLRAAVGVTSAA</sequence>
<dbReference type="EMBL" id="JAFBBO010000001">
    <property type="protein sequence ID" value="MBM7478090.1"/>
    <property type="molecule type" value="Genomic_DNA"/>
</dbReference>
<organism evidence="2 3">
    <name type="scientific">Oerskovia jenensis</name>
    <dbReference type="NCBI Taxonomy" id="162169"/>
    <lineage>
        <taxon>Bacteria</taxon>
        <taxon>Bacillati</taxon>
        <taxon>Actinomycetota</taxon>
        <taxon>Actinomycetes</taxon>
        <taxon>Micrococcales</taxon>
        <taxon>Cellulomonadaceae</taxon>
        <taxon>Oerskovia</taxon>
    </lineage>
</organism>
<dbReference type="SUPFAM" id="SSF51735">
    <property type="entry name" value="NAD(P)-binding Rossmann-fold domains"/>
    <property type="match status" value="1"/>
</dbReference>
<evidence type="ECO:0000313" key="3">
    <source>
        <dbReference type="Proteomes" id="UP000698059"/>
    </source>
</evidence>
<reference evidence="2 3" key="1">
    <citation type="submission" date="2021-01" db="EMBL/GenBank/DDBJ databases">
        <title>Sequencing the genomes of 1000 actinobacteria strains.</title>
        <authorList>
            <person name="Klenk H.-P."/>
        </authorList>
    </citation>
    <scope>NUCLEOTIDE SEQUENCE [LARGE SCALE GENOMIC DNA]</scope>
    <source>
        <strain evidence="2 3">DSM 46000</strain>
    </source>
</reference>
<dbReference type="PANTHER" id="PTHR47129:SF1">
    <property type="entry name" value="NMRA-LIKE DOMAIN-CONTAINING PROTEIN"/>
    <property type="match status" value="1"/>
</dbReference>
<dbReference type="EC" id="1.6.5.2" evidence="2"/>
<name>A0ABS2LCD9_9CELL</name>
<feature type="domain" description="NAD(P)-binding" evidence="1">
    <location>
        <begin position="7"/>
        <end position="183"/>
    </location>
</feature>
<evidence type="ECO:0000259" key="1">
    <source>
        <dbReference type="Pfam" id="PF13460"/>
    </source>
</evidence>
<accession>A0ABS2LCD9</accession>
<dbReference type="InterPro" id="IPR036291">
    <property type="entry name" value="NAD(P)-bd_dom_sf"/>
</dbReference>
<dbReference type="Proteomes" id="UP000698059">
    <property type="component" value="Unassembled WGS sequence"/>
</dbReference>
<dbReference type="RefSeq" id="WP_205306240.1">
    <property type="nucleotide sequence ID" value="NZ_BAAAVF010000002.1"/>
</dbReference>
<dbReference type="Pfam" id="PF13460">
    <property type="entry name" value="NAD_binding_10"/>
    <property type="match status" value="1"/>
</dbReference>
<gene>
    <name evidence="2" type="ORF">JOD49_001010</name>
</gene>
<dbReference type="CDD" id="cd05269">
    <property type="entry name" value="TMR_SDR_a"/>
    <property type="match status" value="1"/>
</dbReference>
<comment type="caution">
    <text evidence="2">The sequence shown here is derived from an EMBL/GenBank/DDBJ whole genome shotgun (WGS) entry which is preliminary data.</text>
</comment>
<dbReference type="GO" id="GO:0003955">
    <property type="term" value="F:NAD(P)H dehydrogenase (quinone) activity"/>
    <property type="evidence" value="ECO:0007669"/>
    <property type="project" value="UniProtKB-EC"/>
</dbReference>
<protein>
    <submittedName>
        <fullName evidence="2">NAD(P)H dehydrogenase (Quinone)</fullName>
        <ecNumber evidence="2">1.6.5.2</ecNumber>
    </submittedName>
</protein>
<proteinExistence type="predicted"/>
<dbReference type="Gene3D" id="3.90.25.10">
    <property type="entry name" value="UDP-galactose 4-epimerase, domain 1"/>
    <property type="match status" value="1"/>
</dbReference>
<dbReference type="InterPro" id="IPR052718">
    <property type="entry name" value="NmrA-type_oxidoreductase"/>
</dbReference>
<dbReference type="PANTHER" id="PTHR47129">
    <property type="entry name" value="QUINONE OXIDOREDUCTASE 2"/>
    <property type="match status" value="1"/>
</dbReference>
<keyword evidence="2" id="KW-0560">Oxidoreductase</keyword>
<evidence type="ECO:0000313" key="2">
    <source>
        <dbReference type="EMBL" id="MBM7478090.1"/>
    </source>
</evidence>
<keyword evidence="3" id="KW-1185">Reference proteome</keyword>
<dbReference type="Gene3D" id="3.40.50.720">
    <property type="entry name" value="NAD(P)-binding Rossmann-like Domain"/>
    <property type="match status" value="1"/>
</dbReference>